<keyword evidence="2" id="KW-1185">Reference proteome</keyword>
<dbReference type="Gramene" id="OPUNC02G17200.1">
    <property type="protein sequence ID" value="OPUNC02G17200.1"/>
    <property type="gene ID" value="OPUNC02G17200"/>
</dbReference>
<organism evidence="1">
    <name type="scientific">Oryza punctata</name>
    <name type="common">Red rice</name>
    <dbReference type="NCBI Taxonomy" id="4537"/>
    <lineage>
        <taxon>Eukaryota</taxon>
        <taxon>Viridiplantae</taxon>
        <taxon>Streptophyta</taxon>
        <taxon>Embryophyta</taxon>
        <taxon>Tracheophyta</taxon>
        <taxon>Spermatophyta</taxon>
        <taxon>Magnoliopsida</taxon>
        <taxon>Liliopsida</taxon>
        <taxon>Poales</taxon>
        <taxon>Poaceae</taxon>
        <taxon>BOP clade</taxon>
        <taxon>Oryzoideae</taxon>
        <taxon>Oryzeae</taxon>
        <taxon>Oryzinae</taxon>
        <taxon>Oryza</taxon>
    </lineage>
</organism>
<reference evidence="1" key="1">
    <citation type="submission" date="2015-04" db="UniProtKB">
        <authorList>
            <consortium name="EnsemblPlants"/>
        </authorList>
    </citation>
    <scope>IDENTIFICATION</scope>
</reference>
<protein>
    <submittedName>
        <fullName evidence="1">Uncharacterized protein</fullName>
    </submittedName>
</protein>
<dbReference type="HOGENOM" id="CLU_169235_0_0_1"/>
<accession>A0A0E0K0N9</accession>
<sequence>MKGLGSLAKPGTGANAKATLVRWQEMYNERCPTRSPKDTMVTTCETTLRGRRRCDDAFAKAAIPSPLVQHSWYSVQMAIICTAITNLIK</sequence>
<reference evidence="1" key="2">
    <citation type="submission" date="2018-05" db="EMBL/GenBank/DDBJ databases">
        <title>OpunRS2 (Oryza punctata Reference Sequence Version 2).</title>
        <authorList>
            <person name="Zhang J."/>
            <person name="Kudrna D."/>
            <person name="Lee S."/>
            <person name="Talag J."/>
            <person name="Welchert J."/>
            <person name="Wing R.A."/>
        </authorList>
    </citation>
    <scope>NUCLEOTIDE SEQUENCE [LARGE SCALE GENOMIC DNA]</scope>
</reference>
<evidence type="ECO:0000313" key="1">
    <source>
        <dbReference type="EnsemblPlants" id="OPUNC02G17200.1"/>
    </source>
</evidence>
<name>A0A0E0K0N9_ORYPU</name>
<dbReference type="STRING" id="4537.A0A0E0K0N9"/>
<proteinExistence type="predicted"/>
<dbReference type="AlphaFoldDB" id="A0A0E0K0N9"/>
<dbReference type="EnsemblPlants" id="OPUNC02G17200.1">
    <property type="protein sequence ID" value="OPUNC02G17200.1"/>
    <property type="gene ID" value="OPUNC02G17200"/>
</dbReference>
<dbReference type="Proteomes" id="UP000026962">
    <property type="component" value="Chromosome 2"/>
</dbReference>
<evidence type="ECO:0000313" key="2">
    <source>
        <dbReference type="Proteomes" id="UP000026962"/>
    </source>
</evidence>